<evidence type="ECO:0000256" key="4">
    <source>
        <dbReference type="ARBA" id="ARBA00022833"/>
    </source>
</evidence>
<accession>A0ABU7T1Q4</accession>
<evidence type="ECO:0000256" key="2">
    <source>
        <dbReference type="ARBA" id="ARBA00022723"/>
    </source>
</evidence>
<keyword evidence="1" id="KW-0645">Protease</keyword>
<evidence type="ECO:0000256" key="1">
    <source>
        <dbReference type="ARBA" id="ARBA00022670"/>
    </source>
</evidence>
<dbReference type="EMBL" id="JAQSGK010000037">
    <property type="protein sequence ID" value="MEE6716541.1"/>
    <property type="molecule type" value="Genomic_DNA"/>
</dbReference>
<keyword evidence="2" id="KW-0479">Metal-binding</keyword>
<evidence type="ECO:0000313" key="8">
    <source>
        <dbReference type="Proteomes" id="UP001330016"/>
    </source>
</evidence>
<evidence type="ECO:0000256" key="3">
    <source>
        <dbReference type="ARBA" id="ARBA00022801"/>
    </source>
</evidence>
<dbReference type="Pfam" id="PF00413">
    <property type="entry name" value="Peptidase_M10"/>
    <property type="match status" value="1"/>
</dbReference>
<keyword evidence="5" id="KW-0472">Membrane</keyword>
<dbReference type="InterPro" id="IPR001818">
    <property type="entry name" value="Pept_M10_metallopeptidase"/>
</dbReference>
<dbReference type="RefSeq" id="WP_027829715.1">
    <property type="nucleotide sequence ID" value="NZ_BJTX01000114.1"/>
</dbReference>
<proteinExistence type="predicted"/>
<dbReference type="GO" id="GO:0008237">
    <property type="term" value="F:metallopeptidase activity"/>
    <property type="evidence" value="ECO:0007669"/>
    <property type="project" value="UniProtKB-KW"/>
</dbReference>
<gene>
    <name evidence="7" type="ORF">PS435_11780</name>
</gene>
<reference evidence="7 8" key="1">
    <citation type="submission" date="2023-02" db="EMBL/GenBank/DDBJ databases">
        <title>The predominant lactic acid bacteria and yeasts involved in the spontaneous fermentation of millet during the production of the traditional porridge Hausa koko in Ghana.</title>
        <authorList>
            <person name="Atter A."/>
            <person name="Diaz M."/>
        </authorList>
    </citation>
    <scope>NUCLEOTIDE SEQUENCE [LARGE SCALE GENOMIC DNA]</scope>
    <source>
        <strain evidence="7 8">FI11640</strain>
    </source>
</reference>
<keyword evidence="3 7" id="KW-0378">Hydrolase</keyword>
<keyword evidence="5" id="KW-0812">Transmembrane</keyword>
<evidence type="ECO:0000313" key="7">
    <source>
        <dbReference type="EMBL" id="MEE6716541.1"/>
    </source>
</evidence>
<evidence type="ECO:0000259" key="6">
    <source>
        <dbReference type="Pfam" id="PF00413"/>
    </source>
</evidence>
<organism evidence="7 8">
    <name type="scientific">Schleiferilactobacillus harbinensis</name>
    <dbReference type="NCBI Taxonomy" id="304207"/>
    <lineage>
        <taxon>Bacteria</taxon>
        <taxon>Bacillati</taxon>
        <taxon>Bacillota</taxon>
        <taxon>Bacilli</taxon>
        <taxon>Lactobacillales</taxon>
        <taxon>Lactobacillaceae</taxon>
        <taxon>Schleiferilactobacillus</taxon>
    </lineage>
</organism>
<feature type="domain" description="Peptidase M10 metallopeptidase" evidence="6">
    <location>
        <begin position="142"/>
        <end position="197"/>
    </location>
</feature>
<protein>
    <submittedName>
        <fullName evidence="7">Matrixin family metalloprotease</fullName>
        <ecNumber evidence="7">3.4.24.-</ecNumber>
    </submittedName>
</protein>
<dbReference type="SUPFAM" id="SSF55486">
    <property type="entry name" value="Metalloproteases ('zincins'), catalytic domain"/>
    <property type="match status" value="1"/>
</dbReference>
<dbReference type="InterPro" id="IPR024079">
    <property type="entry name" value="MetalloPept_cat_dom_sf"/>
</dbReference>
<dbReference type="EC" id="3.4.24.-" evidence="7"/>
<keyword evidence="4" id="KW-0862">Zinc</keyword>
<feature type="transmembrane region" description="Helical" evidence="5">
    <location>
        <begin position="7"/>
        <end position="28"/>
    </location>
</feature>
<keyword evidence="8" id="KW-1185">Reference proteome</keyword>
<evidence type="ECO:0000256" key="5">
    <source>
        <dbReference type="SAM" id="Phobius"/>
    </source>
</evidence>
<keyword evidence="7" id="KW-0482">Metalloprotease</keyword>
<sequence length="333" mass="36596">MRVLWRFITFLFQLAIVAGLVLLLLVGIRKWQTYDQVHRVSQLISEQQNTSASAPKGWSTLESWWLADENGQIVYNAQALPKYQTEAASAAAWWNKAAGRTIIVPQTTQAAADVYLAPVQSKYLSFSGLASNGHKILLNTTAQKNNTSDTDVINIFIHEFGHALGLAHAPQSYNDVMSPSQIASGQVRQVSQYDRDALTAALARISKVKAQGVTDQAYTAIAGQQPLTSSGLTHLDDPVQNARQPLVDVLTQTISRISKQGETDDATLANAKEYVQRLKYNEDVSDATIHGAEDTLHTLAVNYHLEKYFPFAFNQGGQSTAHNDDLRSILGND</sequence>
<dbReference type="Gene3D" id="3.40.390.10">
    <property type="entry name" value="Collagenase (Catalytic Domain)"/>
    <property type="match status" value="1"/>
</dbReference>
<name>A0ABU7T1Q4_9LACO</name>
<dbReference type="Proteomes" id="UP001330016">
    <property type="component" value="Unassembled WGS sequence"/>
</dbReference>
<comment type="caution">
    <text evidence="7">The sequence shown here is derived from an EMBL/GenBank/DDBJ whole genome shotgun (WGS) entry which is preliminary data.</text>
</comment>
<keyword evidence="5" id="KW-1133">Transmembrane helix</keyword>